<feature type="domain" description="Mce/MlaD" evidence="1">
    <location>
        <begin position="20"/>
        <end position="88"/>
    </location>
</feature>
<organism evidence="2 3">
    <name type="scientific">Chryseosolibacter histidini</name>
    <dbReference type="NCBI Taxonomy" id="2782349"/>
    <lineage>
        <taxon>Bacteria</taxon>
        <taxon>Pseudomonadati</taxon>
        <taxon>Bacteroidota</taxon>
        <taxon>Cytophagia</taxon>
        <taxon>Cytophagales</taxon>
        <taxon>Chryseotaleaceae</taxon>
        <taxon>Chryseosolibacter</taxon>
    </lineage>
</organism>
<dbReference type="Pfam" id="PF02470">
    <property type="entry name" value="MlaD"/>
    <property type="match status" value="1"/>
</dbReference>
<reference evidence="2 3" key="1">
    <citation type="submission" date="2021-05" db="EMBL/GenBank/DDBJ databases">
        <title>A Polyphasic approach of four new species of the genus Ohtaekwangia: Ohtaekwangia histidinii sp. nov., Ohtaekwangia cretensis sp. nov., Ohtaekwangia indiensis sp. nov., Ohtaekwangia reichenbachii sp. nov. from diverse environment.</title>
        <authorList>
            <person name="Octaviana S."/>
        </authorList>
    </citation>
    <scope>NUCLEOTIDE SEQUENCE [LARGE SCALE GENOMIC DNA]</scope>
    <source>
        <strain evidence="2 3">PWU4</strain>
    </source>
</reference>
<protein>
    <submittedName>
        <fullName evidence="2">MCE family protein</fullName>
    </submittedName>
</protein>
<comment type="caution">
    <text evidence="2">The sequence shown here is derived from an EMBL/GenBank/DDBJ whole genome shotgun (WGS) entry which is preliminary data.</text>
</comment>
<dbReference type="InterPro" id="IPR003399">
    <property type="entry name" value="Mce/MlaD"/>
</dbReference>
<dbReference type="AlphaFoldDB" id="A0AAP2DIT0"/>
<dbReference type="PANTHER" id="PTHR33371">
    <property type="entry name" value="INTERMEMBRANE PHOSPHOLIPID TRANSPORT SYSTEM BINDING PROTEIN MLAD-RELATED"/>
    <property type="match status" value="1"/>
</dbReference>
<evidence type="ECO:0000313" key="2">
    <source>
        <dbReference type="EMBL" id="MBT1695987.1"/>
    </source>
</evidence>
<accession>A0AAP2DIT0</accession>
<dbReference type="EMBL" id="JAHESF010000003">
    <property type="protein sequence ID" value="MBT1695987.1"/>
    <property type="molecule type" value="Genomic_DNA"/>
</dbReference>
<evidence type="ECO:0000259" key="1">
    <source>
        <dbReference type="Pfam" id="PF02470"/>
    </source>
</evidence>
<dbReference type="InterPro" id="IPR052336">
    <property type="entry name" value="MlaD_Phospholipid_Transporter"/>
</dbReference>
<proteinExistence type="predicted"/>
<dbReference type="PANTHER" id="PTHR33371:SF4">
    <property type="entry name" value="INTERMEMBRANE PHOSPHOLIPID TRANSPORT SYSTEM BINDING PROTEIN MLAD"/>
    <property type="match status" value="1"/>
</dbReference>
<dbReference type="Proteomes" id="UP001319200">
    <property type="component" value="Unassembled WGS sequence"/>
</dbReference>
<name>A0AAP2DIT0_9BACT</name>
<evidence type="ECO:0000313" key="3">
    <source>
        <dbReference type="Proteomes" id="UP001319200"/>
    </source>
</evidence>
<dbReference type="RefSeq" id="WP_254160851.1">
    <property type="nucleotide sequence ID" value="NZ_JAHESF010000003.1"/>
</dbReference>
<sequence>MKKMLTYFLLLTLISCSDSEYYKVQFDNVDQLTEGDKVILKGLEVGQVKDLVIDNEKKVLATIWVGRGIKLTKGSTFTIHSEILEKHIEIGLSDSQELMDTDEIQTGYVQPPDSTEFRKLTAAEWDSLVKHNPAYRLADTLMMIFRKISKDSTTMKQ</sequence>
<gene>
    <name evidence="2" type="ORF">KK083_03805</name>
</gene>
<keyword evidence="3" id="KW-1185">Reference proteome</keyword>
<dbReference type="PROSITE" id="PS51257">
    <property type="entry name" value="PROKAR_LIPOPROTEIN"/>
    <property type="match status" value="1"/>
</dbReference>